<organism evidence="7">
    <name type="scientific">Ganoderma boninense</name>
    <dbReference type="NCBI Taxonomy" id="34458"/>
    <lineage>
        <taxon>Eukaryota</taxon>
        <taxon>Fungi</taxon>
        <taxon>Dikarya</taxon>
        <taxon>Basidiomycota</taxon>
        <taxon>Agaricomycotina</taxon>
        <taxon>Agaricomycetes</taxon>
        <taxon>Polyporales</taxon>
        <taxon>Polyporaceae</taxon>
        <taxon>Ganoderma</taxon>
    </lineage>
</organism>
<feature type="compositionally biased region" description="Acidic residues" evidence="5">
    <location>
        <begin position="618"/>
        <end position="632"/>
    </location>
</feature>
<feature type="region of interest" description="Disordered" evidence="5">
    <location>
        <begin position="152"/>
        <end position="187"/>
    </location>
</feature>
<dbReference type="SUPFAM" id="SSF52540">
    <property type="entry name" value="P-loop containing nucleoside triphosphate hydrolases"/>
    <property type="match status" value="1"/>
</dbReference>
<evidence type="ECO:0000256" key="4">
    <source>
        <dbReference type="ARBA" id="ARBA00039902"/>
    </source>
</evidence>
<dbReference type="Gene3D" id="3.40.50.300">
    <property type="entry name" value="P-loop containing nucleotide triphosphate hydrolases"/>
    <property type="match status" value="1"/>
</dbReference>
<feature type="region of interest" description="Disordered" evidence="5">
    <location>
        <begin position="1"/>
        <end position="58"/>
    </location>
</feature>
<evidence type="ECO:0000256" key="3">
    <source>
        <dbReference type="ARBA" id="ARBA00037770"/>
    </source>
</evidence>
<proteinExistence type="predicted"/>
<dbReference type="PANTHER" id="PTHR45709">
    <property type="entry name" value="LARGE SUBUNIT GTPASE 1 HOMOLOG-RELATED"/>
    <property type="match status" value="1"/>
</dbReference>
<feature type="compositionally biased region" description="Acidic residues" evidence="5">
    <location>
        <begin position="382"/>
        <end position="391"/>
    </location>
</feature>
<keyword evidence="2" id="KW-0342">GTP-binding</keyword>
<evidence type="ECO:0000259" key="6">
    <source>
        <dbReference type="Pfam" id="PF01926"/>
    </source>
</evidence>
<dbReference type="AlphaFoldDB" id="A0A5K1JSA7"/>
<feature type="compositionally biased region" description="Acidic residues" evidence="5">
    <location>
        <begin position="640"/>
        <end position="663"/>
    </location>
</feature>
<feature type="region of interest" description="Disordered" evidence="5">
    <location>
        <begin position="602"/>
        <end position="682"/>
    </location>
</feature>
<gene>
    <name evidence="7" type="primary">A0A0F6UGK4</name>
</gene>
<feature type="region of interest" description="Disordered" evidence="5">
    <location>
        <begin position="359"/>
        <end position="391"/>
    </location>
</feature>
<keyword evidence="1" id="KW-0547">Nucleotide-binding</keyword>
<sequence length="696" mass="75577">MQRRKPFSAKQRKEQLQLKRAIKRGDVSPPPPSKPDRRKKGRTRGNTLPSTTRATVADSTRRLESSFVKLPPAFLDRTKVLASTLPLPRPIPSRLAILSDVDQPPAASDAVACPKRPKWRYDMSKKEVEANEEGLFKKWLYQTDTAVNAWFNPSSTQDVPKTSSAPVTQTEGDRNGSDAISDQMPPAPTSFERNLEVWRQLWRVTEISQIILVLLDSRCPTLHFPPALASYLSNIPHSSRLRTILVLTKVDISGPDRAAAWTTYLNALYPAMRVVQVESYTEKYPDAGGSSSARRLLEPHLPSAFRQTLVNALRATHAELLEPPLAVKNNPERLATWRPKTKSAVDWDAVLKAHGGQVGTAVGGAAAPKPVKMGPGDHSDADDQTEDDDSEPEFLTIGLIGQPNVGKSSLLNALFGTQKVRASRTPGKTKHFQTLFWTPEVRLVDCPGLVIPNYVPMEMQVLSGILPISRVSAIPLCIYHAARLVPLEKVLGLAHPSLCSPAPEDKRTWRDGMRPAASGPGETGQERQKEMVWTAMDILTAYATKKGWVTAKAGRPDVNRAGNAILRALAEGRIRWAFWPPGTDPQTIAGHCQGAVDGPGDGVGIWIAHGPHGGSQDACDEDYDSERADEDGYPGARSEDEAEDGEASPADGSEEVSEDDGEDAVPGPAAPGGLGRQIAGTGSRFGALVLEDEDDN</sequence>
<evidence type="ECO:0000313" key="7">
    <source>
        <dbReference type="EMBL" id="VWO94319.1"/>
    </source>
</evidence>
<dbReference type="Pfam" id="PF01926">
    <property type="entry name" value="MMR_HSR1"/>
    <property type="match status" value="1"/>
</dbReference>
<evidence type="ECO:0000256" key="1">
    <source>
        <dbReference type="ARBA" id="ARBA00022741"/>
    </source>
</evidence>
<accession>A0A5K1JSA7</accession>
<feature type="compositionally biased region" description="Basic and acidic residues" evidence="5">
    <location>
        <begin position="503"/>
        <end position="513"/>
    </location>
</feature>
<feature type="compositionally biased region" description="Polar residues" evidence="5">
    <location>
        <begin position="44"/>
        <end position="58"/>
    </location>
</feature>
<reference evidence="7" key="1">
    <citation type="submission" date="2019-10" db="EMBL/GenBank/DDBJ databases">
        <authorList>
            <person name="Nor Muhammad N."/>
        </authorList>
    </citation>
    <scope>NUCLEOTIDE SEQUENCE</scope>
</reference>
<feature type="compositionally biased region" description="Polar residues" evidence="5">
    <location>
        <begin position="152"/>
        <end position="170"/>
    </location>
</feature>
<dbReference type="GO" id="GO:0003924">
    <property type="term" value="F:GTPase activity"/>
    <property type="evidence" value="ECO:0007669"/>
    <property type="project" value="InterPro"/>
</dbReference>
<feature type="region of interest" description="Disordered" evidence="5">
    <location>
        <begin position="502"/>
        <end position="527"/>
    </location>
</feature>
<dbReference type="GO" id="GO:0005525">
    <property type="term" value="F:GTP binding"/>
    <property type="evidence" value="ECO:0007669"/>
    <property type="project" value="UniProtKB-KW"/>
</dbReference>
<name>A0A5K1JSA7_9APHY</name>
<comment type="function">
    <text evidence="3">Possible regulatory or functional link with the histocompatibility cluster.</text>
</comment>
<dbReference type="InterPro" id="IPR006073">
    <property type="entry name" value="GTP-bd"/>
</dbReference>
<evidence type="ECO:0000256" key="5">
    <source>
        <dbReference type="SAM" id="MobiDB-lite"/>
    </source>
</evidence>
<protein>
    <recommendedName>
        <fullName evidence="4">Guanine nucleotide-binding protein-like 1</fullName>
    </recommendedName>
</protein>
<dbReference type="InterPro" id="IPR043358">
    <property type="entry name" value="GNL1-like"/>
</dbReference>
<dbReference type="InterPro" id="IPR027417">
    <property type="entry name" value="P-loop_NTPase"/>
</dbReference>
<dbReference type="EMBL" id="LR723897">
    <property type="protein sequence ID" value="VWO94319.1"/>
    <property type="molecule type" value="Genomic_DNA"/>
</dbReference>
<evidence type="ECO:0000256" key="2">
    <source>
        <dbReference type="ARBA" id="ARBA00023134"/>
    </source>
</evidence>
<dbReference type="PANTHER" id="PTHR45709:SF3">
    <property type="entry name" value="GUANINE NUCLEOTIDE-BINDING PROTEIN-LIKE 1"/>
    <property type="match status" value="1"/>
</dbReference>
<feature type="domain" description="G" evidence="6">
    <location>
        <begin position="396"/>
        <end position="450"/>
    </location>
</feature>